<feature type="compositionally biased region" description="Basic and acidic residues" evidence="2">
    <location>
        <begin position="1061"/>
        <end position="1080"/>
    </location>
</feature>
<evidence type="ECO:0000256" key="2">
    <source>
        <dbReference type="SAM" id="MobiDB-lite"/>
    </source>
</evidence>
<keyword evidence="1" id="KW-0175">Coiled coil</keyword>
<dbReference type="Proteomes" id="UP000186817">
    <property type="component" value="Unassembled WGS sequence"/>
</dbReference>
<dbReference type="SUPFAM" id="SSF47113">
    <property type="entry name" value="Histone-fold"/>
    <property type="match status" value="1"/>
</dbReference>
<dbReference type="Gene3D" id="1.10.20.10">
    <property type="entry name" value="Histone, subunit A"/>
    <property type="match status" value="1"/>
</dbReference>
<evidence type="ECO:0000259" key="3">
    <source>
        <dbReference type="Pfam" id="PF00125"/>
    </source>
</evidence>
<dbReference type="InterPro" id="IPR007125">
    <property type="entry name" value="H2A/H2B/H3"/>
</dbReference>
<keyword evidence="5" id="KW-1185">Reference proteome</keyword>
<dbReference type="InterPro" id="IPR009072">
    <property type="entry name" value="Histone-fold"/>
</dbReference>
<accession>A0A1Q9EN30</accession>
<feature type="region of interest" description="Disordered" evidence="2">
    <location>
        <begin position="1"/>
        <end position="25"/>
    </location>
</feature>
<evidence type="ECO:0000256" key="1">
    <source>
        <dbReference type="SAM" id="Coils"/>
    </source>
</evidence>
<evidence type="ECO:0000313" key="4">
    <source>
        <dbReference type="EMBL" id="OLQ08839.1"/>
    </source>
</evidence>
<feature type="coiled-coil region" evidence="1">
    <location>
        <begin position="1254"/>
        <end position="1312"/>
    </location>
</feature>
<organism evidence="4 5">
    <name type="scientific">Symbiodinium microadriaticum</name>
    <name type="common">Dinoflagellate</name>
    <name type="synonym">Zooxanthella microadriatica</name>
    <dbReference type="NCBI Taxonomy" id="2951"/>
    <lineage>
        <taxon>Eukaryota</taxon>
        <taxon>Sar</taxon>
        <taxon>Alveolata</taxon>
        <taxon>Dinophyceae</taxon>
        <taxon>Suessiales</taxon>
        <taxon>Symbiodiniaceae</taxon>
        <taxon>Symbiodinium</taxon>
    </lineage>
</organism>
<proteinExistence type="predicted"/>
<feature type="compositionally biased region" description="Basic and acidic residues" evidence="2">
    <location>
        <begin position="1087"/>
        <end position="1096"/>
    </location>
</feature>
<dbReference type="GO" id="GO:0046982">
    <property type="term" value="F:protein heterodimerization activity"/>
    <property type="evidence" value="ECO:0007669"/>
    <property type="project" value="InterPro"/>
</dbReference>
<dbReference type="GO" id="GO:0003677">
    <property type="term" value="F:DNA binding"/>
    <property type="evidence" value="ECO:0007669"/>
    <property type="project" value="InterPro"/>
</dbReference>
<evidence type="ECO:0000313" key="5">
    <source>
        <dbReference type="Proteomes" id="UP000186817"/>
    </source>
</evidence>
<name>A0A1Q9EN30_SYMMI</name>
<reference evidence="4 5" key="1">
    <citation type="submission" date="2016-02" db="EMBL/GenBank/DDBJ databases">
        <title>Genome analysis of coral dinoflagellate symbionts highlights evolutionary adaptations to a symbiotic lifestyle.</title>
        <authorList>
            <person name="Aranda M."/>
            <person name="Li Y."/>
            <person name="Liew Y.J."/>
            <person name="Baumgarten S."/>
            <person name="Simakov O."/>
            <person name="Wilson M."/>
            <person name="Piel J."/>
            <person name="Ashoor H."/>
            <person name="Bougouffa S."/>
            <person name="Bajic V.B."/>
            <person name="Ryu T."/>
            <person name="Ravasi T."/>
            <person name="Bayer T."/>
            <person name="Micklem G."/>
            <person name="Kim H."/>
            <person name="Bhak J."/>
            <person name="Lajeunesse T.C."/>
            <person name="Voolstra C.R."/>
        </authorList>
    </citation>
    <scope>NUCLEOTIDE SEQUENCE [LARGE SCALE GENOMIC DNA]</scope>
    <source>
        <strain evidence="4 5">CCMP2467</strain>
    </source>
</reference>
<dbReference type="OrthoDB" id="420022at2759"/>
<feature type="domain" description="Core Histone H2A/H2B/H3" evidence="3">
    <location>
        <begin position="946"/>
        <end position="994"/>
    </location>
</feature>
<feature type="compositionally biased region" description="Basic and acidic residues" evidence="2">
    <location>
        <begin position="1106"/>
        <end position="1115"/>
    </location>
</feature>
<feature type="compositionally biased region" description="Basic and acidic residues" evidence="2">
    <location>
        <begin position="1023"/>
        <end position="1053"/>
    </location>
</feature>
<sequence length="1505" mass="166626">MAEPAPAEEDAPKHPRKTYKPHGNDLRFQVDMPPKKQAGLQDDILGQAFKKCCKTWMQREDTEVGQLATPWTVRGKDGKEWRSRCICIEHEECRQRRGRAFQIHGQMTRSADGASVAVKLNILSCGDCGTTPRKLRADSCAEDPATFTGRKRVREAVQALAADDETVTPVRVARKIAGQELPSMNPDSLRYYTRKFRPPQEQARKATDRKQQPCIAEVSRSEWEAFVSQHSDGTGLLQIVHTLPSGSFVGFLPPMLQELKSLHLQGRMAEIYLAADATFDVEADGFKYHVFTAAVYRVLSGIVGGEQQDRWRRSALPLAIARHPTERPEVYGHVFSALHTELQRLGLPAAQQVHSDWMPGLPAAIRQNMPGARHVQDLEHMLKNLAKSSVKTVTGEEIRVPRLCTRPLRVVASYIHTIALLPSVSLFLVCLGTLLDRIKTGWGEEPFHDFFVQQYLYKASIQEAVYGVSEVLTGRWWYGMSSHLACGHAPSMQTPEMAHRQVKRALTDAPGRSLLTVLQSLKEAVSLWTSDRSMEQDSFTLLTPNGRTSVRPCRPDSWMLGNRRLWRHRVEVLWQSLQTKRLDAVRDLLGRSGAILEVEGGRNADLSIDRCLSLRMSPLSLCLPRQLLISLEFCRRSERANPRSIVDAWGCRNLFPKSWMLLLGSKASFCRRKCRFTPAFWGHAHEVDVIAPPLSGQDDEMPPPTAAPVREEHMQDGENDNHFAREAFYHLPSVAMWLIPRITQEDSTEDGPRKRMLESQDVVHVTVFAEGTDGLNELSFTVRQSGLGYFASAQTAPERYPATKWKVRGRQKAAKSKPKTPKPKAEGSDSETDDPDASCLPQAEEAPEVLQFGEASVALQQRQGLRPLAFDALQTSGAVPDGGKKRRNVAAAILKQQAASEQKPLCLSQTSFGNLCRDVAKDVQKQNRKSRKWLKREANIEENEHYCKLSTGALAVLQLSSEEMLASVMSDSARLCEHAKRQTVDQRDLSLAVSLRREWGDQLLRKRSRSPSVSSAESFEDSAEMKDRDSQKVFPDQRENFAEEGSEQSKGEVDSQGGGGPRDREDEKAQGSREERKTDGEQGEAQGSREERKTDGEQGAAAKRGKPTESREKPKASLQSSAGHGKEKGAARGKCCGQEEAVEGCACVGPKEEAVQGLTSLQDRVKVLSSKDVVERGPVFGGLSSWIVAVRGEPQVPEEAAIKEADDAINWSLQQRCSAELRLAKEKYADDQEASLQRLAEHELKAQGPVLELEANAEAQRQAAAAEARAQEAAAPQLAALKSEVVEAERRAAAAEEARRRSEERALAEESRLKLLMDMLPRAEGPVGQFARRSTELCFIAARSRLNAQGSGLIVLLSGSIGMLSALRWVFSCAYRPDKDWGESDTFETSLDPPPGDPGFVASFGFGYGSEKQARLGLVPASQTLPDPAVVVFLDVDGVLHASDGIQRFNETSMHALRCLVLSCNATVILSSAWRRSPRQLALADSMLRSHGLAGFAFLSSPSRD</sequence>
<protein>
    <recommendedName>
        <fullName evidence="3">Core Histone H2A/H2B/H3 domain-containing protein</fullName>
    </recommendedName>
</protein>
<comment type="caution">
    <text evidence="4">The sequence shown here is derived from an EMBL/GenBank/DDBJ whole genome shotgun (WGS) entry which is preliminary data.</text>
</comment>
<feature type="compositionally biased region" description="Basic residues" evidence="2">
    <location>
        <begin position="805"/>
        <end position="822"/>
    </location>
</feature>
<gene>
    <name evidence="4" type="ORF">AK812_SmicGene7591</name>
</gene>
<dbReference type="Pfam" id="PF18143">
    <property type="entry name" value="HAD_SAK_2"/>
    <property type="match status" value="1"/>
</dbReference>
<dbReference type="Pfam" id="PF00125">
    <property type="entry name" value="Histone"/>
    <property type="match status" value="1"/>
</dbReference>
<feature type="region of interest" description="Disordered" evidence="2">
    <location>
        <begin position="801"/>
        <end position="839"/>
    </location>
</feature>
<dbReference type="EMBL" id="LSRX01000109">
    <property type="protein sequence ID" value="OLQ08839.1"/>
    <property type="molecule type" value="Genomic_DNA"/>
</dbReference>
<feature type="region of interest" description="Disordered" evidence="2">
    <location>
        <begin position="1005"/>
        <end position="1134"/>
    </location>
</feature>